<dbReference type="AlphaFoldDB" id="A0AAC9RH05"/>
<reference evidence="3 5" key="1">
    <citation type="submission" date="2016-10" db="EMBL/GenBank/DDBJ databases">
        <title>Complete Genome Sequence of Acetogen Clostridium formicoaceticum ATCC 27076.</title>
        <authorList>
            <person name="Bao T."/>
            <person name="Cheng C."/>
            <person name="Zhao J."/>
            <person name="Yang S.-T."/>
            <person name="Wang J."/>
            <person name="Wang M."/>
        </authorList>
    </citation>
    <scope>NUCLEOTIDE SEQUENCE [LARGE SCALE GENOMIC DNA]</scope>
    <source>
        <strain evidence="3 5">ATCC 27076</strain>
    </source>
</reference>
<dbReference type="RefSeq" id="WP_070967928.1">
    <property type="nucleotide sequence ID" value="NZ_CP017603.1"/>
</dbReference>
<keyword evidence="5" id="KW-1185">Reference proteome</keyword>
<organism evidence="4 6">
    <name type="scientific">Clostridium formicaceticum</name>
    <dbReference type="NCBI Taxonomy" id="1497"/>
    <lineage>
        <taxon>Bacteria</taxon>
        <taxon>Bacillati</taxon>
        <taxon>Bacillota</taxon>
        <taxon>Clostridia</taxon>
        <taxon>Eubacteriales</taxon>
        <taxon>Clostridiaceae</taxon>
        <taxon>Clostridium</taxon>
    </lineage>
</organism>
<evidence type="ECO:0000313" key="6">
    <source>
        <dbReference type="Proteomes" id="UP000192478"/>
    </source>
</evidence>
<evidence type="ECO:0000313" key="5">
    <source>
        <dbReference type="Proteomes" id="UP000177894"/>
    </source>
</evidence>
<name>A0AAC9RH05_9CLOT</name>
<dbReference type="Pfam" id="PF26551">
    <property type="entry name" value="DUF8180"/>
    <property type="match status" value="1"/>
</dbReference>
<proteinExistence type="predicted"/>
<dbReference type="EMBL" id="CP020559">
    <property type="protein sequence ID" value="ARE86811.1"/>
    <property type="molecule type" value="Genomic_DNA"/>
</dbReference>
<dbReference type="Proteomes" id="UP000192478">
    <property type="component" value="Chromosome"/>
</dbReference>
<dbReference type="InterPro" id="IPR058493">
    <property type="entry name" value="DUF8180"/>
</dbReference>
<feature type="compositionally biased region" description="Basic and acidic residues" evidence="1">
    <location>
        <begin position="7"/>
        <end position="26"/>
    </location>
</feature>
<dbReference type="KEGG" id="cfm:BJL90_11165"/>
<evidence type="ECO:0000259" key="2">
    <source>
        <dbReference type="Pfam" id="PF26551"/>
    </source>
</evidence>
<reference evidence="4 6" key="2">
    <citation type="submission" date="2017-03" db="EMBL/GenBank/DDBJ databases">
        <title>Complete sequence of Clostridium formicaceticum DSM 92.</title>
        <authorList>
            <person name="Poehlein A."/>
            <person name="Karl M."/>
            <person name="Bengelsdorf F.R."/>
            <person name="Duerre P."/>
            <person name="Daniel R."/>
        </authorList>
    </citation>
    <scope>NUCLEOTIDE SEQUENCE [LARGE SCALE GENOMIC DNA]</scope>
    <source>
        <strain evidence="4 6">DSM 92</strain>
    </source>
</reference>
<dbReference type="Proteomes" id="UP000177894">
    <property type="component" value="Chromosome"/>
</dbReference>
<sequence length="109" mass="13103">MCCNDNNHTHEHHHEHTHTHSHDHHHDHDHHHHHDGCCSDDSHLSQDEKTLRVLLVHWINHNRTHQDSFLEWVDKAKNMEKEEVAVHIQKAVEFMEKANEMLIEAKKHM</sequence>
<dbReference type="EMBL" id="CP017603">
    <property type="protein sequence ID" value="AOY76417.1"/>
    <property type="molecule type" value="Genomic_DNA"/>
</dbReference>
<evidence type="ECO:0000313" key="3">
    <source>
        <dbReference type="EMBL" id="AOY76417.1"/>
    </source>
</evidence>
<evidence type="ECO:0000313" key="4">
    <source>
        <dbReference type="EMBL" id="ARE86811.1"/>
    </source>
</evidence>
<accession>A0AAC9RH05</accession>
<feature type="region of interest" description="Disordered" evidence="1">
    <location>
        <begin position="1"/>
        <end position="42"/>
    </location>
</feature>
<protein>
    <submittedName>
        <fullName evidence="3">Zinc transporter</fullName>
    </submittedName>
</protein>
<evidence type="ECO:0000256" key="1">
    <source>
        <dbReference type="SAM" id="MobiDB-lite"/>
    </source>
</evidence>
<feature type="domain" description="DUF8180" evidence="2">
    <location>
        <begin position="51"/>
        <end position="109"/>
    </location>
</feature>
<gene>
    <name evidence="3" type="ORF">BJL90_11165</name>
    <name evidence="4" type="ORF">CLFO_11420</name>
</gene>